<sequence>MGRRLEHKKPAASPHPAGRAEARWTAYAVTAGGPDPDETESTGGA</sequence>
<accession>A0A7W9WL81</accession>
<evidence type="ECO:0000256" key="1">
    <source>
        <dbReference type="SAM" id="MobiDB-lite"/>
    </source>
</evidence>
<proteinExistence type="predicted"/>
<keyword evidence="3" id="KW-1185">Reference proteome</keyword>
<dbReference type="RefSeq" id="WP_184565216.1">
    <property type="nucleotide sequence ID" value="NZ_BAAARS010000010.1"/>
</dbReference>
<dbReference type="AlphaFoldDB" id="A0A7W9WL81"/>
<comment type="caution">
    <text evidence="2">The sequence shown here is derived from an EMBL/GenBank/DDBJ whole genome shotgun (WGS) entry which is preliminary data.</text>
</comment>
<feature type="region of interest" description="Disordered" evidence="1">
    <location>
        <begin position="1"/>
        <end position="21"/>
    </location>
</feature>
<name>A0A7W9WL81_9ACTN</name>
<gene>
    <name evidence="2" type="ORF">HNR57_006294</name>
</gene>
<organism evidence="2 3">
    <name type="scientific">Streptomyces paradoxus</name>
    <dbReference type="NCBI Taxonomy" id="66375"/>
    <lineage>
        <taxon>Bacteria</taxon>
        <taxon>Bacillati</taxon>
        <taxon>Actinomycetota</taxon>
        <taxon>Actinomycetes</taxon>
        <taxon>Kitasatosporales</taxon>
        <taxon>Streptomycetaceae</taxon>
        <taxon>Streptomyces</taxon>
    </lineage>
</organism>
<dbReference type="EMBL" id="JACHGV010000011">
    <property type="protein sequence ID" value="MBB6080345.1"/>
    <property type="molecule type" value="Genomic_DNA"/>
</dbReference>
<reference evidence="2 3" key="1">
    <citation type="submission" date="2020-08" db="EMBL/GenBank/DDBJ databases">
        <title>Genomic Encyclopedia of Type Strains, Phase IV (KMG-IV): sequencing the most valuable type-strain genomes for metagenomic binning, comparative biology and taxonomic classification.</title>
        <authorList>
            <person name="Goeker M."/>
        </authorList>
    </citation>
    <scope>NUCLEOTIDE SEQUENCE [LARGE SCALE GENOMIC DNA]</scope>
    <source>
        <strain evidence="2 3">DSM 43350</strain>
    </source>
</reference>
<protein>
    <submittedName>
        <fullName evidence="2">Uncharacterized protein</fullName>
    </submittedName>
</protein>
<evidence type="ECO:0000313" key="3">
    <source>
        <dbReference type="Proteomes" id="UP000591537"/>
    </source>
</evidence>
<dbReference type="Proteomes" id="UP000591537">
    <property type="component" value="Unassembled WGS sequence"/>
</dbReference>
<evidence type="ECO:0000313" key="2">
    <source>
        <dbReference type="EMBL" id="MBB6080345.1"/>
    </source>
</evidence>